<keyword evidence="1" id="KW-0812">Transmembrane</keyword>
<evidence type="ECO:0000313" key="3">
    <source>
        <dbReference type="Proteomes" id="UP000034137"/>
    </source>
</evidence>
<feature type="transmembrane region" description="Helical" evidence="1">
    <location>
        <begin position="116"/>
        <end position="133"/>
    </location>
</feature>
<protein>
    <submittedName>
        <fullName evidence="2">Uncharacterized protein</fullName>
    </submittedName>
</protein>
<evidence type="ECO:0000313" key="2">
    <source>
        <dbReference type="EMBL" id="KKR31604.1"/>
    </source>
</evidence>
<sequence length="261" mass="29680">MKKYLIIWKTLTGLATSSYLTNRVDSISYFMGKLIRLSFFLLMIIVIFNKTSDLVGYGKYEVIFFFSTFNLMDVLAQAFFRGIYFFGNDIKNGNFDFILTKPINALFYSLSRLTDILDFIFLAPIIGLLIYSISKINISFTFINYASYFTMIVFGLLIIMALHIITAAINIIAIESEAAIWLYRDSMTIGRFPPEIFPGLIQIIFTVAMPIIIIVSFPAKAFLGILSLRAALFAILYSVLFFALSLLIWKKSLKHYSSASS</sequence>
<comment type="caution">
    <text evidence="2">The sequence shown here is derived from an EMBL/GenBank/DDBJ whole genome shotgun (WGS) entry which is preliminary data.</text>
</comment>
<feature type="transmembrane region" description="Helical" evidence="1">
    <location>
        <begin position="230"/>
        <end position="249"/>
    </location>
</feature>
<evidence type="ECO:0000256" key="1">
    <source>
        <dbReference type="SAM" id="Phobius"/>
    </source>
</evidence>
<reference evidence="2 3" key="1">
    <citation type="journal article" date="2015" name="Nature">
        <title>rRNA introns, odd ribosomes, and small enigmatic genomes across a large radiation of phyla.</title>
        <authorList>
            <person name="Brown C.T."/>
            <person name="Hug L.A."/>
            <person name="Thomas B.C."/>
            <person name="Sharon I."/>
            <person name="Castelle C.J."/>
            <person name="Singh A."/>
            <person name="Wilkins M.J."/>
            <person name="Williams K.H."/>
            <person name="Banfield J.F."/>
        </authorList>
    </citation>
    <scope>NUCLEOTIDE SEQUENCE [LARGE SCALE GENOMIC DNA]</scope>
</reference>
<accession>A0A0G0PTY8</accession>
<organism evidence="2 3">
    <name type="scientific">Candidatus Falkowbacteria bacterium GW2011_GWF2_39_8</name>
    <dbReference type="NCBI Taxonomy" id="1618642"/>
    <lineage>
        <taxon>Bacteria</taxon>
        <taxon>Candidatus Falkowiibacteriota</taxon>
    </lineage>
</organism>
<keyword evidence="1" id="KW-0472">Membrane</keyword>
<feature type="transmembrane region" description="Helical" evidence="1">
    <location>
        <begin position="145"/>
        <end position="174"/>
    </location>
</feature>
<proteinExistence type="predicted"/>
<dbReference type="Proteomes" id="UP000034137">
    <property type="component" value="Unassembled WGS sequence"/>
</dbReference>
<keyword evidence="1" id="KW-1133">Transmembrane helix</keyword>
<dbReference type="AlphaFoldDB" id="A0A0G0PTY8"/>
<dbReference type="Pfam" id="PF06182">
    <property type="entry name" value="ABC2_membrane_6"/>
    <property type="match status" value="1"/>
</dbReference>
<dbReference type="PANTHER" id="PTHR36833">
    <property type="entry name" value="SLR0610 PROTEIN-RELATED"/>
    <property type="match status" value="1"/>
</dbReference>
<feature type="transmembrane region" description="Helical" evidence="1">
    <location>
        <begin position="27"/>
        <end position="48"/>
    </location>
</feature>
<name>A0A0G0PTY8_9BACT</name>
<gene>
    <name evidence="2" type="ORF">UT64_C0055G0006</name>
</gene>
<feature type="transmembrane region" description="Helical" evidence="1">
    <location>
        <begin position="196"/>
        <end position="218"/>
    </location>
</feature>
<dbReference type="EMBL" id="LBXO01000055">
    <property type="protein sequence ID" value="KKR31604.1"/>
    <property type="molecule type" value="Genomic_DNA"/>
</dbReference>
<dbReference type="PANTHER" id="PTHR36833:SF1">
    <property type="entry name" value="INTEGRAL MEMBRANE TRANSPORT PROTEIN"/>
    <property type="match status" value="1"/>
</dbReference>
<feature type="transmembrane region" description="Helical" evidence="1">
    <location>
        <begin position="60"/>
        <end position="80"/>
    </location>
</feature>
<dbReference type="InterPro" id="IPR010390">
    <property type="entry name" value="ABC-2_transporter-like"/>
</dbReference>